<dbReference type="PROSITE" id="PS50217">
    <property type="entry name" value="BZIP"/>
    <property type="match status" value="1"/>
</dbReference>
<dbReference type="GO" id="GO:0000981">
    <property type="term" value="F:DNA-binding transcription factor activity, RNA polymerase II-specific"/>
    <property type="evidence" value="ECO:0007669"/>
    <property type="project" value="TreeGrafter"/>
</dbReference>
<reference evidence="3" key="1">
    <citation type="submission" date="2022-04" db="EMBL/GenBank/DDBJ databases">
        <title>A functionally conserved STORR gene fusion in Papaver species that diverged 16.8 million years ago.</title>
        <authorList>
            <person name="Catania T."/>
        </authorList>
    </citation>
    <scope>NUCLEOTIDE SEQUENCE</scope>
    <source>
        <strain evidence="3">S-188037</strain>
    </source>
</reference>
<gene>
    <name evidence="3" type="ORF">MKW98_025186</name>
</gene>
<dbReference type="PANTHER" id="PTHR23334:SF49">
    <property type="entry name" value="BASIC LEUCINE ZIPPER 23"/>
    <property type="match status" value="1"/>
</dbReference>
<dbReference type="SUPFAM" id="SSF57959">
    <property type="entry name" value="Leucine zipper domain"/>
    <property type="match status" value="1"/>
</dbReference>
<dbReference type="InterPro" id="IPR046347">
    <property type="entry name" value="bZIP_sf"/>
</dbReference>
<dbReference type="InterPro" id="IPR004827">
    <property type="entry name" value="bZIP"/>
</dbReference>
<dbReference type="GO" id="GO:0000978">
    <property type="term" value="F:RNA polymerase II cis-regulatory region sequence-specific DNA binding"/>
    <property type="evidence" value="ECO:0007669"/>
    <property type="project" value="TreeGrafter"/>
</dbReference>
<dbReference type="GO" id="GO:0006351">
    <property type="term" value="P:DNA-templated transcription"/>
    <property type="evidence" value="ECO:0007669"/>
    <property type="project" value="InterPro"/>
</dbReference>
<dbReference type="Proteomes" id="UP001202328">
    <property type="component" value="Unassembled WGS sequence"/>
</dbReference>
<sequence length="244" mass="27885">MDDGELNFSNQVLLKNMEHQLFSSSTMDSFFDYMLDDTHARTHTNTNSNQSEQDMSQNPDLPHSPNYIHFITQNPPVEEKTTSEDTDDSVDKIFKKRSLGNRESVRKYRERKKARQASMEDELIRLRIVNQQLLKRVQGLVALEQEVARFKYLLAEIRGRIKGELGSFPYQNPATGFGIIPQNMPRPPTSVGTYDVYQCDNQYPGLNSNSGFTEFIDFGQSNVRLTTNFNTSAAAKKRTGKSLN</sequence>
<organism evidence="3 4">
    <name type="scientific">Papaver atlanticum</name>
    <dbReference type="NCBI Taxonomy" id="357466"/>
    <lineage>
        <taxon>Eukaryota</taxon>
        <taxon>Viridiplantae</taxon>
        <taxon>Streptophyta</taxon>
        <taxon>Embryophyta</taxon>
        <taxon>Tracheophyta</taxon>
        <taxon>Spermatophyta</taxon>
        <taxon>Magnoliopsida</taxon>
        <taxon>Ranunculales</taxon>
        <taxon>Papaveraceae</taxon>
        <taxon>Papaveroideae</taxon>
        <taxon>Papaver</taxon>
    </lineage>
</organism>
<proteinExistence type="predicted"/>
<dbReference type="Gene3D" id="1.20.5.170">
    <property type="match status" value="1"/>
</dbReference>
<dbReference type="EMBL" id="JAJJMB010015535">
    <property type="protein sequence ID" value="KAI3853669.1"/>
    <property type="molecule type" value="Genomic_DNA"/>
</dbReference>
<accession>A0AAD4S251</accession>
<feature type="compositionally biased region" description="Polar residues" evidence="1">
    <location>
        <begin position="43"/>
        <end position="59"/>
    </location>
</feature>
<evidence type="ECO:0000313" key="4">
    <source>
        <dbReference type="Proteomes" id="UP001202328"/>
    </source>
</evidence>
<keyword evidence="4" id="KW-1185">Reference proteome</keyword>
<feature type="region of interest" description="Disordered" evidence="1">
    <location>
        <begin position="41"/>
        <end position="66"/>
    </location>
</feature>
<dbReference type="InterPro" id="IPR031106">
    <property type="entry name" value="C/EBP"/>
</dbReference>
<dbReference type="Pfam" id="PF07716">
    <property type="entry name" value="bZIP_2"/>
    <property type="match status" value="1"/>
</dbReference>
<evidence type="ECO:0000259" key="2">
    <source>
        <dbReference type="PROSITE" id="PS50217"/>
    </source>
</evidence>
<evidence type="ECO:0000256" key="1">
    <source>
        <dbReference type="SAM" id="MobiDB-lite"/>
    </source>
</evidence>
<dbReference type="AlphaFoldDB" id="A0AAD4S251"/>
<feature type="domain" description="BZIP" evidence="2">
    <location>
        <begin position="91"/>
        <end position="157"/>
    </location>
</feature>
<comment type="caution">
    <text evidence="3">The sequence shown here is derived from an EMBL/GenBank/DDBJ whole genome shotgun (WGS) entry which is preliminary data.</text>
</comment>
<protein>
    <recommendedName>
        <fullName evidence="2">BZIP domain-containing protein</fullName>
    </recommendedName>
</protein>
<dbReference type="SMART" id="SM00338">
    <property type="entry name" value="BRLZ"/>
    <property type="match status" value="1"/>
</dbReference>
<dbReference type="PANTHER" id="PTHR23334">
    <property type="entry name" value="CCAAT/ENHANCER BINDING PROTEIN"/>
    <property type="match status" value="1"/>
</dbReference>
<name>A0AAD4S251_9MAGN</name>
<evidence type="ECO:0000313" key="3">
    <source>
        <dbReference type="EMBL" id="KAI3853669.1"/>
    </source>
</evidence>
<dbReference type="CDD" id="cd14686">
    <property type="entry name" value="bZIP"/>
    <property type="match status" value="1"/>
</dbReference>